<evidence type="ECO:0000313" key="2">
    <source>
        <dbReference type="EMBL" id="PEQ08098.1"/>
    </source>
</evidence>
<reference evidence="2 3" key="1">
    <citation type="submission" date="2017-09" db="EMBL/GenBank/DDBJ databases">
        <title>Large-scale bioinformatics analysis of Bacillus genomes uncovers conserved roles of natural products in bacterial physiology.</title>
        <authorList>
            <consortium name="Agbiome Team Llc"/>
            <person name="Bleich R.M."/>
            <person name="Grubbs K.J."/>
            <person name="Santa Maria K.C."/>
            <person name="Allen S.E."/>
            <person name="Farag S."/>
            <person name="Shank E.A."/>
            <person name="Bowers A."/>
        </authorList>
    </citation>
    <scope>NUCLEOTIDE SEQUENCE [LARGE SCALE GENOMIC DNA]</scope>
    <source>
        <strain evidence="2 3">AFS021349</strain>
    </source>
</reference>
<protein>
    <submittedName>
        <fullName evidence="2">ABC transporter permease</fullName>
    </submittedName>
</protein>
<comment type="caution">
    <text evidence="2">The sequence shown here is derived from an EMBL/GenBank/DDBJ whole genome shotgun (WGS) entry which is preliminary data.</text>
</comment>
<dbReference type="RefSeq" id="WP_098226327.1">
    <property type="nucleotide sequence ID" value="NZ_NUBY01000039.1"/>
</dbReference>
<feature type="transmembrane region" description="Helical" evidence="1">
    <location>
        <begin position="237"/>
        <end position="258"/>
    </location>
</feature>
<feature type="transmembrane region" description="Helical" evidence="1">
    <location>
        <begin position="182"/>
        <end position="203"/>
    </location>
</feature>
<feature type="transmembrane region" description="Helical" evidence="1">
    <location>
        <begin position="49"/>
        <end position="71"/>
    </location>
</feature>
<feature type="transmembrane region" description="Helical" evidence="1">
    <location>
        <begin position="150"/>
        <end position="170"/>
    </location>
</feature>
<dbReference type="AlphaFoldDB" id="A0A2A8HGG4"/>
<feature type="transmembrane region" description="Helical" evidence="1">
    <location>
        <begin position="92"/>
        <end position="118"/>
    </location>
</feature>
<dbReference type="EMBL" id="NUBY01000039">
    <property type="protein sequence ID" value="PEQ08098.1"/>
    <property type="molecule type" value="Genomic_DNA"/>
</dbReference>
<proteinExistence type="predicted"/>
<feature type="transmembrane region" description="Helical" evidence="1">
    <location>
        <begin position="16"/>
        <end position="37"/>
    </location>
</feature>
<accession>A0A2A8HGG4</accession>
<keyword evidence="1" id="KW-1133">Transmembrane helix</keyword>
<keyword evidence="1" id="KW-0812">Transmembrane</keyword>
<dbReference type="Proteomes" id="UP000220841">
    <property type="component" value="Unassembled WGS sequence"/>
</dbReference>
<name>A0A2A8HGG4_9BACI</name>
<keyword evidence="1" id="KW-0472">Membrane</keyword>
<evidence type="ECO:0000256" key="1">
    <source>
        <dbReference type="SAM" id="Phobius"/>
    </source>
</evidence>
<gene>
    <name evidence="2" type="ORF">CN585_10700</name>
</gene>
<evidence type="ECO:0000313" key="3">
    <source>
        <dbReference type="Proteomes" id="UP000220841"/>
    </source>
</evidence>
<organism evidence="2 3">
    <name type="scientific">Bacillus toyonensis</name>
    <dbReference type="NCBI Taxonomy" id="155322"/>
    <lineage>
        <taxon>Bacteria</taxon>
        <taxon>Bacillati</taxon>
        <taxon>Bacillota</taxon>
        <taxon>Bacilli</taxon>
        <taxon>Bacillales</taxon>
        <taxon>Bacillaceae</taxon>
        <taxon>Bacillus</taxon>
        <taxon>Bacillus cereus group</taxon>
    </lineage>
</organism>
<sequence length="264" mass="29811">MKASLIYMYNANKKQIFILLLSFIFIAAVAFVSMGNYIKQESGEVRQTIIIALVILVYIIFAVLIFLQTMSAFGKMTESTLFRLTPISGKKIVLAILSYAAINLMVFEVIGTIFLYSISMKVIKGTELYGMLFTESTLTLDIFKQLFSSVLYVFNLSSILLFLLFIVASVKMFSLKKKKMEYTIVFILFLLVTKLTSVIYGMLGGLAPTSSFITKLVYIDESTDVNLILYPEKLMNLYSIAFSIGIFVLLVYITGRIIDKKLEV</sequence>